<protein>
    <submittedName>
        <fullName evidence="3">Lipid-binding SYLF domain-containing protein</fullName>
    </submittedName>
</protein>
<dbReference type="CDD" id="cd11524">
    <property type="entry name" value="SYLF"/>
    <property type="match status" value="1"/>
</dbReference>
<dbReference type="Proteomes" id="UP000473699">
    <property type="component" value="Unassembled WGS sequence"/>
</dbReference>
<name>A0A6L5Y9P9_9BACT</name>
<dbReference type="PROSITE" id="PS51257">
    <property type="entry name" value="PROKAR_LIPOPROTEIN"/>
    <property type="match status" value="1"/>
</dbReference>
<evidence type="ECO:0000313" key="3">
    <source>
        <dbReference type="EMBL" id="MST55020.1"/>
    </source>
</evidence>
<accession>A0A6L5Y9P9</accession>
<organism evidence="3 4">
    <name type="scientific">Pyramidobacter porci</name>
    <dbReference type="NCBI Taxonomy" id="2605789"/>
    <lineage>
        <taxon>Bacteria</taxon>
        <taxon>Thermotogati</taxon>
        <taxon>Synergistota</taxon>
        <taxon>Synergistia</taxon>
        <taxon>Synergistales</taxon>
        <taxon>Dethiosulfovibrionaceae</taxon>
        <taxon>Pyramidobacter</taxon>
    </lineage>
</organism>
<dbReference type="PANTHER" id="PTHR15629:SF2">
    <property type="entry name" value="SH3 DOMAIN-CONTAINING YSC84-LIKE PROTEIN 1"/>
    <property type="match status" value="1"/>
</dbReference>
<feature type="signal peptide" evidence="1">
    <location>
        <begin position="1"/>
        <end position="21"/>
    </location>
</feature>
<dbReference type="Pfam" id="PF04366">
    <property type="entry name" value="Ysc84"/>
    <property type="match status" value="1"/>
</dbReference>
<feature type="chain" id="PRO_5026718865" evidence="1">
    <location>
        <begin position="22"/>
        <end position="227"/>
    </location>
</feature>
<evidence type="ECO:0000259" key="2">
    <source>
        <dbReference type="Pfam" id="PF04366"/>
    </source>
</evidence>
<evidence type="ECO:0000313" key="4">
    <source>
        <dbReference type="Proteomes" id="UP000473699"/>
    </source>
</evidence>
<feature type="domain" description="Ysc84 actin-binding" evidence="2">
    <location>
        <begin position="101"/>
        <end position="221"/>
    </location>
</feature>
<keyword evidence="1" id="KW-0732">Signal</keyword>
<dbReference type="PANTHER" id="PTHR15629">
    <property type="entry name" value="SH3YL1 PROTEIN"/>
    <property type="match status" value="1"/>
</dbReference>
<dbReference type="AlphaFoldDB" id="A0A6L5Y9P9"/>
<reference evidence="3 4" key="1">
    <citation type="submission" date="2019-08" db="EMBL/GenBank/DDBJ databases">
        <title>In-depth cultivation of the pig gut microbiome towards novel bacterial diversity and tailored functional studies.</title>
        <authorList>
            <person name="Wylensek D."/>
            <person name="Hitch T.C.A."/>
            <person name="Clavel T."/>
        </authorList>
    </citation>
    <scope>NUCLEOTIDE SEQUENCE [LARGE SCALE GENOMIC DNA]</scope>
    <source>
        <strain evidence="3 4">SM-530-WT-4B</strain>
    </source>
</reference>
<dbReference type="InterPro" id="IPR051702">
    <property type="entry name" value="SH3_domain_YSC84-like"/>
</dbReference>
<dbReference type="GO" id="GO:0035091">
    <property type="term" value="F:phosphatidylinositol binding"/>
    <property type="evidence" value="ECO:0007669"/>
    <property type="project" value="TreeGrafter"/>
</dbReference>
<gene>
    <name evidence="3" type="ORF">FYJ74_03005</name>
</gene>
<comment type="caution">
    <text evidence="3">The sequence shown here is derived from an EMBL/GenBank/DDBJ whole genome shotgun (WGS) entry which is preliminary data.</text>
</comment>
<keyword evidence="4" id="KW-1185">Reference proteome</keyword>
<dbReference type="RefSeq" id="WP_154528126.1">
    <property type="nucleotide sequence ID" value="NZ_JAXDZJ010000218.1"/>
</dbReference>
<dbReference type="InterPro" id="IPR007461">
    <property type="entry name" value="Ysc84_actin-binding"/>
</dbReference>
<sequence length="227" mass="23866">MKKFLGAVLFLVISCCAVAQAKDYHVAARVKEAQAAVEKMIRSKSAAGLAQSVKEGVGVAIFPNVVKAGLIVGGRYGEGLMLRHDPKTGQWYGPAFFSISGGSFGLQIGASSTALVLTVNNEKGMKAFRGGTFTLGADVAAVAGPSGRNSYVGTNINADAPIFSYSITKGVFAGVALDGSVISELPRVNDACWGKHLNNVQIFHRKPARKDVQALIRKLNQLVSLAK</sequence>
<evidence type="ECO:0000256" key="1">
    <source>
        <dbReference type="SAM" id="SignalP"/>
    </source>
</evidence>
<proteinExistence type="predicted"/>
<dbReference type="EMBL" id="VUNH01000002">
    <property type="protein sequence ID" value="MST55020.1"/>
    <property type="molecule type" value="Genomic_DNA"/>
</dbReference>